<proteinExistence type="predicted"/>
<accession>A0A8S1A6S4</accession>
<evidence type="ECO:0000313" key="3">
    <source>
        <dbReference type="Proteomes" id="UP000494106"/>
    </source>
</evidence>
<organism evidence="2 3">
    <name type="scientific">Arctia plantaginis</name>
    <name type="common">Wood tiger moth</name>
    <name type="synonym">Phalaena plantaginis</name>
    <dbReference type="NCBI Taxonomy" id="874455"/>
    <lineage>
        <taxon>Eukaryota</taxon>
        <taxon>Metazoa</taxon>
        <taxon>Ecdysozoa</taxon>
        <taxon>Arthropoda</taxon>
        <taxon>Hexapoda</taxon>
        <taxon>Insecta</taxon>
        <taxon>Pterygota</taxon>
        <taxon>Neoptera</taxon>
        <taxon>Endopterygota</taxon>
        <taxon>Lepidoptera</taxon>
        <taxon>Glossata</taxon>
        <taxon>Ditrysia</taxon>
        <taxon>Noctuoidea</taxon>
        <taxon>Erebidae</taxon>
        <taxon>Arctiinae</taxon>
        <taxon>Arctia</taxon>
    </lineage>
</organism>
<dbReference type="OrthoDB" id="7344276at2759"/>
<gene>
    <name evidence="2" type="ORF">APLA_LOCUS9209</name>
</gene>
<protein>
    <submittedName>
        <fullName evidence="2">Uncharacterized protein</fullName>
    </submittedName>
</protein>
<comment type="caution">
    <text evidence="2">The sequence shown here is derived from an EMBL/GenBank/DDBJ whole genome shotgun (WGS) entry which is preliminary data.</text>
</comment>
<sequence>RGTDSLNVLGEGARGAPAASDVSIIPGGIGTELEAARVREREPQYRAIDRPADHAHPGETRPR</sequence>
<evidence type="ECO:0000313" key="2">
    <source>
        <dbReference type="EMBL" id="CAB3242775.1"/>
    </source>
</evidence>
<keyword evidence="3" id="KW-1185">Reference proteome</keyword>
<dbReference type="Proteomes" id="UP000494106">
    <property type="component" value="Unassembled WGS sequence"/>
</dbReference>
<dbReference type="AlphaFoldDB" id="A0A8S1A6S4"/>
<reference evidence="2 3" key="1">
    <citation type="submission" date="2020-04" db="EMBL/GenBank/DDBJ databases">
        <authorList>
            <person name="Wallbank WR R."/>
            <person name="Pardo Diaz C."/>
            <person name="Kozak K."/>
            <person name="Martin S."/>
            <person name="Jiggins C."/>
            <person name="Moest M."/>
            <person name="Warren A I."/>
            <person name="Byers J.R.P. K."/>
            <person name="Montejo-Kovacevich G."/>
            <person name="Yen C E."/>
        </authorList>
    </citation>
    <scope>NUCLEOTIDE SEQUENCE [LARGE SCALE GENOMIC DNA]</scope>
</reference>
<name>A0A8S1A6S4_ARCPL</name>
<evidence type="ECO:0000256" key="1">
    <source>
        <dbReference type="SAM" id="MobiDB-lite"/>
    </source>
</evidence>
<feature type="region of interest" description="Disordered" evidence="1">
    <location>
        <begin position="41"/>
        <end position="63"/>
    </location>
</feature>
<feature type="non-terminal residue" evidence="2">
    <location>
        <position position="1"/>
    </location>
</feature>
<dbReference type="EMBL" id="CADEBC010000518">
    <property type="protein sequence ID" value="CAB3242775.1"/>
    <property type="molecule type" value="Genomic_DNA"/>
</dbReference>